<dbReference type="InterPro" id="IPR001182">
    <property type="entry name" value="FtsW/RodA"/>
</dbReference>
<keyword evidence="18" id="KW-1185">Reference proteome</keyword>
<dbReference type="GO" id="GO:0015648">
    <property type="term" value="F:lipid-linked peptidoglycan transporter activity"/>
    <property type="evidence" value="ECO:0007669"/>
    <property type="project" value="TreeGrafter"/>
</dbReference>
<evidence type="ECO:0000256" key="14">
    <source>
        <dbReference type="ARBA" id="ARBA00044770"/>
    </source>
</evidence>
<evidence type="ECO:0000256" key="9">
    <source>
        <dbReference type="ARBA" id="ARBA00032370"/>
    </source>
</evidence>
<comment type="caution">
    <text evidence="17">The sequence shown here is derived from an EMBL/GenBank/DDBJ whole genome shotgun (WGS) entry which is preliminary data.</text>
</comment>
<keyword evidence="17" id="KW-0132">Cell division</keyword>
<feature type="transmembrane region" description="Helical" evidence="16">
    <location>
        <begin position="141"/>
        <end position="159"/>
    </location>
</feature>
<keyword evidence="8 16" id="KW-0472">Membrane</keyword>
<evidence type="ECO:0000256" key="6">
    <source>
        <dbReference type="ARBA" id="ARBA00022984"/>
    </source>
</evidence>
<keyword evidence="3" id="KW-0808">Transferase</keyword>
<feature type="transmembrane region" description="Helical" evidence="16">
    <location>
        <begin position="271"/>
        <end position="293"/>
    </location>
</feature>
<proteinExistence type="inferred from homology"/>
<dbReference type="GO" id="GO:0008360">
    <property type="term" value="P:regulation of cell shape"/>
    <property type="evidence" value="ECO:0007669"/>
    <property type="project" value="UniProtKB-KW"/>
</dbReference>
<gene>
    <name evidence="17" type="ORF">HNP65_000689</name>
</gene>
<dbReference type="EMBL" id="JACHEX010000001">
    <property type="protein sequence ID" value="MBB6062267.1"/>
    <property type="molecule type" value="Genomic_DNA"/>
</dbReference>
<accession>A0A841GIR3</accession>
<evidence type="ECO:0000256" key="15">
    <source>
        <dbReference type="ARBA" id="ARBA00049902"/>
    </source>
</evidence>
<dbReference type="Pfam" id="PF01098">
    <property type="entry name" value="FTSW_RODA_SPOVE"/>
    <property type="match status" value="1"/>
</dbReference>
<evidence type="ECO:0000256" key="8">
    <source>
        <dbReference type="ARBA" id="ARBA00023136"/>
    </source>
</evidence>
<feature type="transmembrane region" description="Helical" evidence="16">
    <location>
        <begin position="165"/>
        <end position="182"/>
    </location>
</feature>
<dbReference type="PROSITE" id="PS00428">
    <property type="entry name" value="FTSW_RODA_SPOVE"/>
    <property type="match status" value="1"/>
</dbReference>
<feature type="transmembrane region" description="Helical" evidence="16">
    <location>
        <begin position="340"/>
        <end position="361"/>
    </location>
</feature>
<evidence type="ECO:0000256" key="10">
    <source>
        <dbReference type="ARBA" id="ARBA00033270"/>
    </source>
</evidence>
<comment type="catalytic activity">
    <reaction evidence="15">
        <text>[GlcNAc-(1-&gt;4)-Mur2Ac(oyl-L-Ala-gamma-D-Glu-L-Lys-D-Ala-D-Ala)](n)-di-trans,octa-cis-undecaprenyl diphosphate + beta-D-GlcNAc-(1-&gt;4)-Mur2Ac(oyl-L-Ala-gamma-D-Glu-L-Lys-D-Ala-D-Ala)-di-trans,octa-cis-undecaprenyl diphosphate = [GlcNAc-(1-&gt;4)-Mur2Ac(oyl-L-Ala-gamma-D-Glu-L-Lys-D-Ala-D-Ala)](n+1)-di-trans,octa-cis-undecaprenyl diphosphate + di-trans,octa-cis-undecaprenyl diphosphate + H(+)</text>
        <dbReference type="Rhea" id="RHEA:23708"/>
        <dbReference type="Rhea" id="RHEA-COMP:9602"/>
        <dbReference type="Rhea" id="RHEA-COMP:9603"/>
        <dbReference type="ChEBI" id="CHEBI:15378"/>
        <dbReference type="ChEBI" id="CHEBI:58405"/>
        <dbReference type="ChEBI" id="CHEBI:60033"/>
        <dbReference type="ChEBI" id="CHEBI:78435"/>
        <dbReference type="EC" id="2.4.99.28"/>
    </reaction>
</comment>
<dbReference type="GO" id="GO:0051301">
    <property type="term" value="P:cell division"/>
    <property type="evidence" value="ECO:0007669"/>
    <property type="project" value="UniProtKB-KW"/>
</dbReference>
<feature type="transmembrane region" description="Helical" evidence="16">
    <location>
        <begin position="305"/>
        <end position="328"/>
    </location>
</feature>
<evidence type="ECO:0000256" key="4">
    <source>
        <dbReference type="ARBA" id="ARBA00022692"/>
    </source>
</evidence>
<evidence type="ECO:0000256" key="2">
    <source>
        <dbReference type="ARBA" id="ARBA00022676"/>
    </source>
</evidence>
<dbReference type="Proteomes" id="UP000555828">
    <property type="component" value="Unassembled WGS sequence"/>
</dbReference>
<evidence type="ECO:0000313" key="18">
    <source>
        <dbReference type="Proteomes" id="UP000555828"/>
    </source>
</evidence>
<evidence type="ECO:0000256" key="16">
    <source>
        <dbReference type="SAM" id="Phobius"/>
    </source>
</evidence>
<name>A0A841GIR3_9BACT</name>
<feature type="transmembrane region" description="Helical" evidence="16">
    <location>
        <begin position="189"/>
        <end position="209"/>
    </location>
</feature>
<evidence type="ECO:0000256" key="5">
    <source>
        <dbReference type="ARBA" id="ARBA00022960"/>
    </source>
</evidence>
<keyword evidence="17" id="KW-0131">Cell cycle</keyword>
<evidence type="ECO:0000256" key="1">
    <source>
        <dbReference type="ARBA" id="ARBA00004141"/>
    </source>
</evidence>
<feature type="transmembrane region" description="Helical" evidence="16">
    <location>
        <begin position="75"/>
        <end position="91"/>
    </location>
</feature>
<dbReference type="GO" id="GO:0032153">
    <property type="term" value="C:cell division site"/>
    <property type="evidence" value="ECO:0007669"/>
    <property type="project" value="TreeGrafter"/>
</dbReference>
<keyword evidence="2" id="KW-0328">Glycosyltransferase</keyword>
<reference evidence="17 18" key="1">
    <citation type="submission" date="2020-08" db="EMBL/GenBank/DDBJ databases">
        <title>Genomic Encyclopedia of Type Strains, Phase IV (KMG-IV): sequencing the most valuable type-strain genomes for metagenomic binning, comparative biology and taxonomic classification.</title>
        <authorList>
            <person name="Goeker M."/>
        </authorList>
    </citation>
    <scope>NUCLEOTIDE SEQUENCE [LARGE SCALE GENOMIC DNA]</scope>
    <source>
        <strain evidence="17 18">DSM 13481</strain>
    </source>
</reference>
<feature type="transmembrane region" description="Helical" evidence="16">
    <location>
        <begin position="41"/>
        <end position="63"/>
    </location>
</feature>
<keyword evidence="5" id="KW-0133">Cell shape</keyword>
<sequence length="365" mass="41406">MRYSIMLLVTAIFVLFIIASVALYSIDFAREYYSTGSNSNFFFKYIVYISLSMILALLIIFFLPERFIEDKKYVWFFYIIVLAMLVLPLYGPFSSYKNGARRWIEVSGNTFQPSEIAKIFAIYFIAHYIKDKDNKEKLSSFWNGLMKPLLLISPILLLIFVEPDLSTTFVIFLTAVVMLYFGGTRFSHVLFLFVLIGLLFMFGIQFGLIHSYQIGRIKNYVSNEIPWQLEKAYEAIGNGGIIGSGPALGKYYIHVPQAESDFILATIGESFGYLGIIIVILSYLAIVTSLIKISDEIDNEFIRYFIWGFSTLMMLQVVVNTGVVSGLFPITGIPLPFVSYGGSSILAFSIGFGIIFSEIFIERGR</sequence>
<keyword evidence="4 16" id="KW-0812">Transmembrane</keyword>
<organism evidence="17 18">
    <name type="scientific">Thermosipho japonicus</name>
    <dbReference type="NCBI Taxonomy" id="90323"/>
    <lineage>
        <taxon>Bacteria</taxon>
        <taxon>Thermotogati</taxon>
        <taxon>Thermotogota</taxon>
        <taxon>Thermotogae</taxon>
        <taxon>Thermotogales</taxon>
        <taxon>Fervidobacteriaceae</taxon>
        <taxon>Thermosipho</taxon>
    </lineage>
</organism>
<dbReference type="GO" id="GO:0005886">
    <property type="term" value="C:plasma membrane"/>
    <property type="evidence" value="ECO:0007669"/>
    <property type="project" value="TreeGrafter"/>
</dbReference>
<evidence type="ECO:0000256" key="11">
    <source>
        <dbReference type="ARBA" id="ARBA00038053"/>
    </source>
</evidence>
<evidence type="ECO:0000313" key="17">
    <source>
        <dbReference type="EMBL" id="MBB6062267.1"/>
    </source>
</evidence>
<protein>
    <recommendedName>
        <fullName evidence="12">Probable peptidoglycan glycosyltransferase FtsW</fullName>
        <ecNumber evidence="14">2.4.99.28</ecNumber>
    </recommendedName>
    <alternativeName>
        <fullName evidence="13">Cell division protein FtsW</fullName>
    </alternativeName>
    <alternativeName>
        <fullName evidence="10">Cell wall polymerase</fullName>
    </alternativeName>
    <alternativeName>
        <fullName evidence="9">Peptidoglycan polymerase</fullName>
    </alternativeName>
</protein>
<dbReference type="GO" id="GO:0008955">
    <property type="term" value="F:peptidoglycan glycosyltransferase activity"/>
    <property type="evidence" value="ECO:0007669"/>
    <property type="project" value="UniProtKB-EC"/>
</dbReference>
<dbReference type="PANTHER" id="PTHR30474">
    <property type="entry name" value="CELL CYCLE PROTEIN"/>
    <property type="match status" value="1"/>
</dbReference>
<dbReference type="RefSeq" id="WP_184618936.1">
    <property type="nucleotide sequence ID" value="NZ_JACHEX010000001.1"/>
</dbReference>
<comment type="similarity">
    <text evidence="11">Belongs to the SEDS family. FtsW subfamily.</text>
</comment>
<evidence type="ECO:0000256" key="3">
    <source>
        <dbReference type="ARBA" id="ARBA00022679"/>
    </source>
</evidence>
<comment type="subcellular location">
    <subcellularLocation>
        <location evidence="1">Membrane</location>
        <topology evidence="1">Multi-pass membrane protein</topology>
    </subcellularLocation>
</comment>
<evidence type="ECO:0000256" key="7">
    <source>
        <dbReference type="ARBA" id="ARBA00022989"/>
    </source>
</evidence>
<dbReference type="AlphaFoldDB" id="A0A841GIR3"/>
<dbReference type="GO" id="GO:0009252">
    <property type="term" value="P:peptidoglycan biosynthetic process"/>
    <property type="evidence" value="ECO:0007669"/>
    <property type="project" value="UniProtKB-KW"/>
</dbReference>
<keyword evidence="6" id="KW-0573">Peptidoglycan synthesis</keyword>
<dbReference type="InterPro" id="IPR018365">
    <property type="entry name" value="Cell_cycle_FtsW-rel_CS"/>
</dbReference>
<dbReference type="PANTHER" id="PTHR30474:SF2">
    <property type="entry name" value="PEPTIDOGLYCAN GLYCOSYLTRANSFERASE FTSW-RELATED"/>
    <property type="match status" value="1"/>
</dbReference>
<dbReference type="EC" id="2.4.99.28" evidence="14"/>
<evidence type="ECO:0000256" key="13">
    <source>
        <dbReference type="ARBA" id="ARBA00041418"/>
    </source>
</evidence>
<keyword evidence="7 16" id="KW-1133">Transmembrane helix</keyword>
<evidence type="ECO:0000256" key="12">
    <source>
        <dbReference type="ARBA" id="ARBA00041185"/>
    </source>
</evidence>